<evidence type="ECO:0008006" key="4">
    <source>
        <dbReference type="Google" id="ProtNLM"/>
    </source>
</evidence>
<gene>
    <name evidence="2" type="ORF">OHK93_007971</name>
</gene>
<evidence type="ECO:0000313" key="3">
    <source>
        <dbReference type="Proteomes" id="UP001161017"/>
    </source>
</evidence>
<accession>A0AA43QLJ9</accession>
<comment type="caution">
    <text evidence="2">The sequence shown here is derived from an EMBL/GenBank/DDBJ whole genome shotgun (WGS) entry which is preliminary data.</text>
</comment>
<organism evidence="2 3">
    <name type="scientific">Ramalina farinacea</name>
    <dbReference type="NCBI Taxonomy" id="258253"/>
    <lineage>
        <taxon>Eukaryota</taxon>
        <taxon>Fungi</taxon>
        <taxon>Dikarya</taxon>
        <taxon>Ascomycota</taxon>
        <taxon>Pezizomycotina</taxon>
        <taxon>Lecanoromycetes</taxon>
        <taxon>OSLEUM clade</taxon>
        <taxon>Lecanoromycetidae</taxon>
        <taxon>Lecanorales</taxon>
        <taxon>Lecanorineae</taxon>
        <taxon>Ramalinaceae</taxon>
        <taxon>Ramalina</taxon>
    </lineage>
</organism>
<keyword evidence="1" id="KW-0812">Transmembrane</keyword>
<proteinExistence type="predicted"/>
<evidence type="ECO:0000256" key="1">
    <source>
        <dbReference type="SAM" id="Phobius"/>
    </source>
</evidence>
<sequence length="96" mass="10758">MVSGHHGIGFAKVKPNYNTYRSPYGPDYKVLPNVRGIDFRRAMKFGTTAAGFGIVAGIFAMQFFSDVPKVRTDIMQKLPVVGEYFVREVPPEDNPF</sequence>
<keyword evidence="3" id="KW-1185">Reference proteome</keyword>
<dbReference type="InterPro" id="IPR019182">
    <property type="entry name" value="Cytochrome_b-c1_su10_fun"/>
</dbReference>
<dbReference type="PANTHER" id="PTHR28254">
    <property type="entry name" value="CYTOCHROME B-C1 COMPLEX SUBUNIT 10"/>
    <property type="match status" value="1"/>
</dbReference>
<dbReference type="GO" id="GO:0006122">
    <property type="term" value="P:mitochondrial electron transport, ubiquinol to cytochrome c"/>
    <property type="evidence" value="ECO:0007669"/>
    <property type="project" value="InterPro"/>
</dbReference>
<dbReference type="PANTHER" id="PTHR28254:SF1">
    <property type="entry name" value="CYTOCHROME B-C1 COMPLEX SUBUNIT 10, MITOCHONDRIAL"/>
    <property type="match status" value="1"/>
</dbReference>
<keyword evidence="1" id="KW-1133">Transmembrane helix</keyword>
<feature type="transmembrane region" description="Helical" evidence="1">
    <location>
        <begin position="45"/>
        <end position="65"/>
    </location>
</feature>
<dbReference type="EMBL" id="JAPUFD010000008">
    <property type="protein sequence ID" value="MDI1488695.1"/>
    <property type="molecule type" value="Genomic_DNA"/>
</dbReference>
<dbReference type="AlphaFoldDB" id="A0AA43QLJ9"/>
<dbReference type="Proteomes" id="UP001161017">
    <property type="component" value="Unassembled WGS sequence"/>
</dbReference>
<evidence type="ECO:0000313" key="2">
    <source>
        <dbReference type="EMBL" id="MDI1488695.1"/>
    </source>
</evidence>
<protein>
    <recommendedName>
        <fullName evidence="4">Cytochrome b-c1 complex subunit 10</fullName>
    </recommendedName>
</protein>
<keyword evidence="1" id="KW-0472">Membrane</keyword>
<reference evidence="2" key="1">
    <citation type="journal article" date="2023" name="Genome Biol. Evol.">
        <title>First Whole Genome Sequence and Flow Cytometry Genome Size Data for the Lichen-Forming Fungus Ramalina farinacea (Ascomycota).</title>
        <authorList>
            <person name="Llewellyn T."/>
            <person name="Mian S."/>
            <person name="Hill R."/>
            <person name="Leitch I.J."/>
            <person name="Gaya E."/>
        </authorList>
    </citation>
    <scope>NUCLEOTIDE SEQUENCE</scope>
    <source>
        <strain evidence="2">LIQ254RAFAR</strain>
    </source>
</reference>
<name>A0AA43QLJ9_9LECA</name>
<dbReference type="GO" id="GO:0005739">
    <property type="term" value="C:mitochondrion"/>
    <property type="evidence" value="ECO:0007669"/>
    <property type="project" value="GOC"/>
</dbReference>
<dbReference type="Pfam" id="PF09796">
    <property type="entry name" value="QCR10"/>
    <property type="match status" value="1"/>
</dbReference>